<evidence type="ECO:0000256" key="2">
    <source>
        <dbReference type="ARBA" id="ARBA00012254"/>
    </source>
</evidence>
<proteinExistence type="inferred from homology"/>
<evidence type="ECO:0000256" key="6">
    <source>
        <dbReference type="ARBA" id="ARBA00041324"/>
    </source>
</evidence>
<evidence type="ECO:0000256" key="1">
    <source>
        <dbReference type="ARBA" id="ARBA00005054"/>
    </source>
</evidence>
<dbReference type="SUPFAM" id="SSF53328">
    <property type="entry name" value="Formyltransferase"/>
    <property type="match status" value="1"/>
</dbReference>
<dbReference type="PROSITE" id="PS00373">
    <property type="entry name" value="GART"/>
    <property type="match status" value="1"/>
</dbReference>
<evidence type="ECO:0000256" key="7">
    <source>
        <dbReference type="ARBA" id="ARBA00041682"/>
    </source>
</evidence>
<dbReference type="GO" id="GO:0006189">
    <property type="term" value="P:'de novo' IMP biosynthetic process"/>
    <property type="evidence" value="ECO:0007669"/>
    <property type="project" value="UniProtKB-UniPathway"/>
</dbReference>
<reference evidence="10" key="1">
    <citation type="submission" date="2018-06" db="EMBL/GenBank/DDBJ databases">
        <authorList>
            <person name="Zhirakovskaya E."/>
        </authorList>
    </citation>
    <scope>NUCLEOTIDE SEQUENCE</scope>
</reference>
<dbReference type="PANTHER" id="PTHR43369:SF2">
    <property type="entry name" value="PHOSPHORIBOSYLGLYCINAMIDE FORMYLTRANSFERASE"/>
    <property type="match status" value="1"/>
</dbReference>
<dbReference type="Pfam" id="PF00551">
    <property type="entry name" value="Formyl_trans_N"/>
    <property type="match status" value="1"/>
</dbReference>
<evidence type="ECO:0000259" key="9">
    <source>
        <dbReference type="Pfam" id="PF00551"/>
    </source>
</evidence>
<keyword evidence="4" id="KW-0658">Purine biosynthesis</keyword>
<dbReference type="EMBL" id="UOEL01000125">
    <property type="protein sequence ID" value="VAW15177.1"/>
    <property type="molecule type" value="Genomic_DNA"/>
</dbReference>
<dbReference type="HAMAP" id="MF_01930">
    <property type="entry name" value="PurN"/>
    <property type="match status" value="1"/>
</dbReference>
<dbReference type="InterPro" id="IPR002376">
    <property type="entry name" value="Formyl_transf_N"/>
</dbReference>
<protein>
    <recommendedName>
        <fullName evidence="2">phosphoribosylglycinamide formyltransferase 1</fullName>
        <ecNumber evidence="2">2.1.2.2</ecNumber>
    </recommendedName>
    <alternativeName>
        <fullName evidence="7">5'-phosphoribosylglycinamide transformylase</fullName>
    </alternativeName>
    <alternativeName>
        <fullName evidence="6">GAR transformylase</fullName>
    </alternativeName>
</protein>
<evidence type="ECO:0000256" key="4">
    <source>
        <dbReference type="ARBA" id="ARBA00022755"/>
    </source>
</evidence>
<dbReference type="InterPro" id="IPR004607">
    <property type="entry name" value="GART"/>
</dbReference>
<dbReference type="GO" id="GO:0005829">
    <property type="term" value="C:cytosol"/>
    <property type="evidence" value="ECO:0007669"/>
    <property type="project" value="TreeGrafter"/>
</dbReference>
<comment type="catalytic activity">
    <reaction evidence="8">
        <text>N(1)-(5-phospho-beta-D-ribosyl)glycinamide + (6R)-10-formyltetrahydrofolate = N(2)-formyl-N(1)-(5-phospho-beta-D-ribosyl)glycinamide + (6S)-5,6,7,8-tetrahydrofolate + H(+)</text>
        <dbReference type="Rhea" id="RHEA:15053"/>
        <dbReference type="ChEBI" id="CHEBI:15378"/>
        <dbReference type="ChEBI" id="CHEBI:57453"/>
        <dbReference type="ChEBI" id="CHEBI:143788"/>
        <dbReference type="ChEBI" id="CHEBI:147286"/>
        <dbReference type="ChEBI" id="CHEBI:195366"/>
        <dbReference type="EC" id="2.1.2.2"/>
    </reaction>
</comment>
<dbReference type="UniPathway" id="UPA00074">
    <property type="reaction ID" value="UER00126"/>
</dbReference>
<name>A0A3B0TP88_9ZZZZ</name>
<keyword evidence="3 10" id="KW-0808">Transferase</keyword>
<comment type="similarity">
    <text evidence="5">Belongs to the GART family.</text>
</comment>
<comment type="pathway">
    <text evidence="1">Purine metabolism; IMP biosynthesis via de novo pathway; N(2)-formyl-N(1)-(5-phospho-D-ribosyl)glycinamide from N(1)-(5-phospho-D-ribosyl)glycinamide (10-formyl THF route): step 1/1.</text>
</comment>
<dbReference type="InterPro" id="IPR001555">
    <property type="entry name" value="GART_AS"/>
</dbReference>
<dbReference type="CDD" id="cd08645">
    <property type="entry name" value="FMT_core_GART"/>
    <property type="match status" value="1"/>
</dbReference>
<dbReference type="AlphaFoldDB" id="A0A3B0TP88"/>
<gene>
    <name evidence="10" type="ORF">MNBD_BACTEROID03-785</name>
</gene>
<organism evidence="10">
    <name type="scientific">hydrothermal vent metagenome</name>
    <dbReference type="NCBI Taxonomy" id="652676"/>
    <lineage>
        <taxon>unclassified sequences</taxon>
        <taxon>metagenomes</taxon>
        <taxon>ecological metagenomes</taxon>
    </lineage>
</organism>
<dbReference type="PANTHER" id="PTHR43369">
    <property type="entry name" value="PHOSPHORIBOSYLGLYCINAMIDE FORMYLTRANSFERASE"/>
    <property type="match status" value="1"/>
</dbReference>
<evidence type="ECO:0000256" key="3">
    <source>
        <dbReference type="ARBA" id="ARBA00022679"/>
    </source>
</evidence>
<evidence type="ECO:0000256" key="8">
    <source>
        <dbReference type="ARBA" id="ARBA00047664"/>
    </source>
</evidence>
<evidence type="ECO:0000256" key="5">
    <source>
        <dbReference type="ARBA" id="ARBA00038440"/>
    </source>
</evidence>
<evidence type="ECO:0000313" key="10">
    <source>
        <dbReference type="EMBL" id="VAW15177.1"/>
    </source>
</evidence>
<accession>A0A3B0TP88</accession>
<dbReference type="EC" id="2.1.2.2" evidence="2"/>
<dbReference type="GO" id="GO:0004644">
    <property type="term" value="F:phosphoribosylglycinamide formyltransferase activity"/>
    <property type="evidence" value="ECO:0007669"/>
    <property type="project" value="UniProtKB-EC"/>
</dbReference>
<dbReference type="Gene3D" id="3.40.50.170">
    <property type="entry name" value="Formyl transferase, N-terminal domain"/>
    <property type="match status" value="1"/>
</dbReference>
<feature type="domain" description="Formyl transferase N-terminal" evidence="9">
    <location>
        <begin position="2"/>
        <end position="182"/>
    </location>
</feature>
<sequence length="189" mass="21523">MKNIVLFASGSGSNVENIVHYFHNRPNVTIAVVLTNKRDAKILDRCNRLNISGLYFNKYAFYETDCVLNILKSFNPDIIVLAGFLWKIPDNLILNFPNKIVNIHPALLPKYGGKGMYGMRVHQAVKDNNDPLTGITIHYVNENYDEGGIIHQAITNISPEDDVETIAKKVHELEYEHFPRTIEKLLSEQ</sequence>
<dbReference type="InterPro" id="IPR036477">
    <property type="entry name" value="Formyl_transf_N_sf"/>
</dbReference>